<organism evidence="6 7">
    <name type="scientific">Magallana gigas</name>
    <name type="common">Pacific oyster</name>
    <name type="synonym">Crassostrea gigas</name>
    <dbReference type="NCBI Taxonomy" id="29159"/>
    <lineage>
        <taxon>Eukaryota</taxon>
        <taxon>Metazoa</taxon>
        <taxon>Spiralia</taxon>
        <taxon>Lophotrochozoa</taxon>
        <taxon>Mollusca</taxon>
        <taxon>Bivalvia</taxon>
        <taxon>Autobranchia</taxon>
        <taxon>Pteriomorphia</taxon>
        <taxon>Ostreida</taxon>
        <taxon>Ostreoidea</taxon>
        <taxon>Ostreidae</taxon>
        <taxon>Magallana</taxon>
    </lineage>
</organism>
<proteinExistence type="predicted"/>
<evidence type="ECO:0000256" key="1">
    <source>
        <dbReference type="ARBA" id="ARBA00004613"/>
    </source>
</evidence>
<name>A0A8W8JCA2_MAGGI</name>
<dbReference type="PRINTS" id="PR00007">
    <property type="entry name" value="COMPLEMNTC1Q"/>
</dbReference>
<feature type="chain" id="PRO_5042431023" description="C1q domain-containing protein" evidence="4">
    <location>
        <begin position="21"/>
        <end position="265"/>
    </location>
</feature>
<sequence>MAFAICFLLLVLIHTNQVLGFENSNSARDNDGSMKDILTSQQKQIDFLVQQVSELSKVSKNQRIEIDELKNVNRNLLLTISDLKRSHVSIQHQWSVRLDEETIEKMAERDDQSVIRKERLLLPNPQTTHVPKTNVVAFYAYMSQDFPNPGASHTLVFDTVVTNVGNGYHSTTGVFLAPETGVYVFSWSMRLFNGEYHRAELIHNYQVMGVAYLYAPTGDHTVSETTVIQVNQGDDVYLRTQVGDNNGDIESGSGGRSIFSGWKLN</sequence>
<dbReference type="Gene3D" id="2.60.120.40">
    <property type="match status" value="1"/>
</dbReference>
<keyword evidence="2" id="KW-0964">Secreted</keyword>
<dbReference type="SMART" id="SM00110">
    <property type="entry name" value="C1Q"/>
    <property type="match status" value="1"/>
</dbReference>
<accession>A0A8W8JCA2</accession>
<dbReference type="GO" id="GO:0005576">
    <property type="term" value="C:extracellular region"/>
    <property type="evidence" value="ECO:0007669"/>
    <property type="project" value="UniProtKB-SubCell"/>
</dbReference>
<dbReference type="InterPro" id="IPR050822">
    <property type="entry name" value="Cerebellin_Synaptic_Org"/>
</dbReference>
<evidence type="ECO:0000313" key="6">
    <source>
        <dbReference type="EnsemblMetazoa" id="G17829.1:cds"/>
    </source>
</evidence>
<dbReference type="EnsemblMetazoa" id="G17829.1">
    <property type="protein sequence ID" value="G17829.1:cds"/>
    <property type="gene ID" value="G17829"/>
</dbReference>
<keyword evidence="3 4" id="KW-0732">Signal</keyword>
<dbReference type="InterPro" id="IPR001073">
    <property type="entry name" value="C1q_dom"/>
</dbReference>
<dbReference type="PANTHER" id="PTHR22923">
    <property type="entry name" value="CEREBELLIN-RELATED"/>
    <property type="match status" value="1"/>
</dbReference>
<dbReference type="Proteomes" id="UP000005408">
    <property type="component" value="Unassembled WGS sequence"/>
</dbReference>
<keyword evidence="7" id="KW-1185">Reference proteome</keyword>
<dbReference type="InterPro" id="IPR008983">
    <property type="entry name" value="Tumour_necrosis_fac-like_dom"/>
</dbReference>
<evidence type="ECO:0000256" key="3">
    <source>
        <dbReference type="ARBA" id="ARBA00022729"/>
    </source>
</evidence>
<evidence type="ECO:0000259" key="5">
    <source>
        <dbReference type="PROSITE" id="PS50871"/>
    </source>
</evidence>
<protein>
    <recommendedName>
        <fullName evidence="5">C1q domain-containing protein</fullName>
    </recommendedName>
</protein>
<feature type="domain" description="C1q" evidence="5">
    <location>
        <begin position="131"/>
        <end position="265"/>
    </location>
</feature>
<dbReference type="Pfam" id="PF00386">
    <property type="entry name" value="C1q"/>
    <property type="match status" value="1"/>
</dbReference>
<dbReference type="SUPFAM" id="SSF49842">
    <property type="entry name" value="TNF-like"/>
    <property type="match status" value="1"/>
</dbReference>
<evidence type="ECO:0000313" key="7">
    <source>
        <dbReference type="Proteomes" id="UP000005408"/>
    </source>
</evidence>
<evidence type="ECO:0000256" key="4">
    <source>
        <dbReference type="SAM" id="SignalP"/>
    </source>
</evidence>
<feature type="signal peptide" evidence="4">
    <location>
        <begin position="1"/>
        <end position="20"/>
    </location>
</feature>
<dbReference type="PANTHER" id="PTHR22923:SF116">
    <property type="entry name" value="C1Q DOMAIN-CONTAINING PROTEIN"/>
    <property type="match status" value="1"/>
</dbReference>
<evidence type="ECO:0000256" key="2">
    <source>
        <dbReference type="ARBA" id="ARBA00022525"/>
    </source>
</evidence>
<dbReference type="AlphaFoldDB" id="A0A8W8JCA2"/>
<reference evidence="6" key="1">
    <citation type="submission" date="2022-08" db="UniProtKB">
        <authorList>
            <consortium name="EnsemblMetazoa"/>
        </authorList>
    </citation>
    <scope>IDENTIFICATION</scope>
    <source>
        <strain evidence="6">05x7-T-G4-1.051#20</strain>
    </source>
</reference>
<dbReference type="PROSITE" id="PS50871">
    <property type="entry name" value="C1Q"/>
    <property type="match status" value="1"/>
</dbReference>
<comment type="subcellular location">
    <subcellularLocation>
        <location evidence="1">Secreted</location>
    </subcellularLocation>
</comment>
<dbReference type="OrthoDB" id="6151356at2759"/>
<dbReference type="EnsemblMetazoa" id="G17829.2">
    <property type="protein sequence ID" value="G17829.2:cds"/>
    <property type="gene ID" value="G17829"/>
</dbReference>
<dbReference type="OMA" id="SWSMRLF"/>